<evidence type="ECO:0000256" key="2">
    <source>
        <dbReference type="HAMAP-Rule" id="MF_00795"/>
    </source>
</evidence>
<keyword evidence="2" id="KW-0963">Cytoplasm</keyword>
<comment type="caution">
    <text evidence="2">Once thought to be involved in copper homeostasis, experiments in E.coli have shown this is not the case.</text>
</comment>
<reference evidence="4" key="1">
    <citation type="submission" date="2018-11" db="EMBL/GenBank/DDBJ databases">
        <title>Proposal to divide the Flavobacteriaceae and reorganize its genera based on Amino Acid Identity values calculated from whole genome sequences.</title>
        <authorList>
            <person name="Nicholson A.C."/>
            <person name="Gulvik C.A."/>
            <person name="Whitney A.M."/>
            <person name="Humrighouse B.W."/>
            <person name="Bell M."/>
            <person name="Holmes B."/>
            <person name="Steigerwalt A.G."/>
            <person name="Villarma A."/>
            <person name="Sheth M."/>
            <person name="Batra D."/>
            <person name="Pryor J."/>
            <person name="Bernardet J.-F."/>
            <person name="Hugo C."/>
            <person name="Kampfer P."/>
            <person name="Newman J.D."/>
            <person name="McQuiston J.R."/>
        </authorList>
    </citation>
    <scope>NUCLEOTIDE SEQUENCE [LARGE SCALE GENOMIC DNA]</scope>
    <source>
        <strain evidence="4">G0081</strain>
    </source>
</reference>
<keyword evidence="4" id="KW-1185">Reference proteome</keyword>
<dbReference type="RefSeq" id="WP_125025635.1">
    <property type="nucleotide sequence ID" value="NZ_CP034159.1"/>
</dbReference>
<dbReference type="GO" id="GO:0005737">
    <property type="term" value="C:cytoplasm"/>
    <property type="evidence" value="ECO:0007669"/>
    <property type="project" value="UniProtKB-SubCell"/>
</dbReference>
<dbReference type="InterPro" id="IPR005627">
    <property type="entry name" value="CutC-like"/>
</dbReference>
<dbReference type="PANTHER" id="PTHR12598:SF0">
    <property type="entry name" value="COPPER HOMEOSTASIS PROTEIN CUTC HOMOLOG"/>
    <property type="match status" value="1"/>
</dbReference>
<dbReference type="EMBL" id="CP034159">
    <property type="protein sequence ID" value="AZI33999.1"/>
    <property type="molecule type" value="Genomic_DNA"/>
</dbReference>
<dbReference type="Pfam" id="PF03932">
    <property type="entry name" value="CutC"/>
    <property type="match status" value="1"/>
</dbReference>
<dbReference type="Gene3D" id="3.20.20.380">
    <property type="entry name" value="Copper homeostasis (CutC) domain"/>
    <property type="match status" value="1"/>
</dbReference>
<evidence type="ECO:0000256" key="1">
    <source>
        <dbReference type="ARBA" id="ARBA00007768"/>
    </source>
</evidence>
<evidence type="ECO:0000313" key="3">
    <source>
        <dbReference type="EMBL" id="AZI33999.1"/>
    </source>
</evidence>
<proteinExistence type="inferred from homology"/>
<dbReference type="KEGG" id="ccas:EIB73_12765"/>
<dbReference type="GO" id="GO:0005507">
    <property type="term" value="F:copper ion binding"/>
    <property type="evidence" value="ECO:0007669"/>
    <property type="project" value="TreeGrafter"/>
</dbReference>
<evidence type="ECO:0000313" key="4">
    <source>
        <dbReference type="Proteomes" id="UP000270185"/>
    </source>
</evidence>
<organism evidence="3 4">
    <name type="scientific">Kaistella carnis</name>
    <dbReference type="NCBI Taxonomy" id="1241979"/>
    <lineage>
        <taxon>Bacteria</taxon>
        <taxon>Pseudomonadati</taxon>
        <taxon>Bacteroidota</taxon>
        <taxon>Flavobacteriia</taxon>
        <taxon>Flavobacteriales</taxon>
        <taxon>Weeksellaceae</taxon>
        <taxon>Chryseobacterium group</taxon>
        <taxon>Kaistella</taxon>
    </lineage>
</organism>
<protein>
    <recommendedName>
        <fullName evidence="2">PF03932 family protein CutC</fullName>
    </recommendedName>
</protein>
<accession>A0A3G8XLJ3</accession>
<sequence length="220" mass="24653">MLEIACFEITSAETACQSMADRIEFCDNFELGGTTPDFYEFLHLKRNYKTPVYVMIRPKGGPFFYSDEEFLQMKNSIITFKEGGADGFVFGILTSNNEIDEARNGELIELAGETPCTFHRAFDRTPDLDQSIQTLIKLGFKTVLTSGGKKSAMEGKEVLKSLIQKYSDKIEILIGGGVRSENIEELKKFTGGTSFHSSAILKYDTFVTDDEIKKLKKLSS</sequence>
<dbReference type="AlphaFoldDB" id="A0A3G8XLJ3"/>
<dbReference type="InterPro" id="IPR036822">
    <property type="entry name" value="CutC-like_dom_sf"/>
</dbReference>
<dbReference type="PANTHER" id="PTHR12598">
    <property type="entry name" value="COPPER HOMEOSTASIS PROTEIN CUTC"/>
    <property type="match status" value="1"/>
</dbReference>
<gene>
    <name evidence="2" type="primary">cutC</name>
    <name evidence="3" type="ORF">EIB73_12765</name>
</gene>
<dbReference type="SUPFAM" id="SSF110395">
    <property type="entry name" value="CutC-like"/>
    <property type="match status" value="1"/>
</dbReference>
<dbReference type="Proteomes" id="UP000270185">
    <property type="component" value="Chromosome"/>
</dbReference>
<name>A0A3G8XLJ3_9FLAO</name>
<comment type="subcellular location">
    <subcellularLocation>
        <location evidence="2">Cytoplasm</location>
    </subcellularLocation>
</comment>
<dbReference type="HAMAP" id="MF_00795">
    <property type="entry name" value="CutC"/>
    <property type="match status" value="1"/>
</dbReference>
<comment type="similarity">
    <text evidence="1 2">Belongs to the CutC family.</text>
</comment>
<dbReference type="OrthoDB" id="9815677at2"/>